<dbReference type="Proteomes" id="UP000838412">
    <property type="component" value="Chromosome 6"/>
</dbReference>
<keyword evidence="3" id="KW-1185">Reference proteome</keyword>
<dbReference type="OrthoDB" id="10539236at2759"/>
<evidence type="ECO:0000313" key="2">
    <source>
        <dbReference type="EMBL" id="CAH1268305.1"/>
    </source>
</evidence>
<evidence type="ECO:0000256" key="1">
    <source>
        <dbReference type="SAM" id="MobiDB-lite"/>
    </source>
</evidence>
<sequence length="104" mass="11752">MMSRRHSMVEEFYPLYDFHRSTTFKRRASTWHEVYRTEDDDVKARERGAWRGRHLRERYVRDGQGQSVEEEGEVCEGHGDGNHAASDQGSGGGGTGTEGEGMSG</sequence>
<dbReference type="EMBL" id="OV696691">
    <property type="protein sequence ID" value="CAH1268305.1"/>
    <property type="molecule type" value="Genomic_DNA"/>
</dbReference>
<evidence type="ECO:0000313" key="3">
    <source>
        <dbReference type="Proteomes" id="UP000838412"/>
    </source>
</evidence>
<dbReference type="AlphaFoldDB" id="A0A8K0EVT9"/>
<feature type="compositionally biased region" description="Gly residues" evidence="1">
    <location>
        <begin position="89"/>
        <end position="104"/>
    </location>
</feature>
<organism evidence="2 3">
    <name type="scientific">Branchiostoma lanceolatum</name>
    <name type="common">Common lancelet</name>
    <name type="synonym">Amphioxus lanceolatum</name>
    <dbReference type="NCBI Taxonomy" id="7740"/>
    <lineage>
        <taxon>Eukaryota</taxon>
        <taxon>Metazoa</taxon>
        <taxon>Chordata</taxon>
        <taxon>Cephalochordata</taxon>
        <taxon>Leptocardii</taxon>
        <taxon>Amphioxiformes</taxon>
        <taxon>Branchiostomatidae</taxon>
        <taxon>Branchiostoma</taxon>
    </lineage>
</organism>
<reference evidence="2" key="1">
    <citation type="submission" date="2022-01" db="EMBL/GenBank/DDBJ databases">
        <authorList>
            <person name="Braso-Vives M."/>
        </authorList>
    </citation>
    <scope>NUCLEOTIDE SEQUENCE</scope>
</reference>
<gene>
    <name evidence="2" type="primary">Hypp3852</name>
    <name evidence="2" type="ORF">BLAG_LOCUS21290</name>
</gene>
<accession>A0A8K0EVT9</accession>
<proteinExistence type="predicted"/>
<name>A0A8K0EVT9_BRALA</name>
<feature type="region of interest" description="Disordered" evidence="1">
    <location>
        <begin position="61"/>
        <end position="104"/>
    </location>
</feature>
<protein>
    <submittedName>
        <fullName evidence="2">Hypp3852 protein</fullName>
    </submittedName>
</protein>